<dbReference type="AlphaFoldDB" id="Q6LUC7"/>
<dbReference type="eggNOG" id="ENOG5033BP0">
    <property type="taxonomic scope" value="Bacteria"/>
</dbReference>
<accession>Q6LUC7</accession>
<proteinExistence type="predicted"/>
<reference evidence="2" key="1">
    <citation type="journal article" date="2005" name="Science">
        <title>Life at depth: Photobacterium profundum genome sequence and expression analysis.</title>
        <authorList>
            <person name="Vezzi A."/>
            <person name="Campanaro S."/>
            <person name="D'Angelo M."/>
            <person name="Simonato F."/>
            <person name="Vitulo N."/>
            <person name="Lauro F.M."/>
            <person name="Cestaro A."/>
            <person name="Malacrida G."/>
            <person name="Simionati B."/>
            <person name="Cannata N."/>
            <person name="Romualdi C."/>
            <person name="Bartlett D.H."/>
            <person name="Valle G."/>
        </authorList>
    </citation>
    <scope>NUCLEOTIDE SEQUENCE [LARGE SCALE GENOMIC DNA]</scope>
    <source>
        <strain evidence="2">ATCC BAA-1253 / SS9</strain>
    </source>
</reference>
<evidence type="ECO:0000313" key="1">
    <source>
        <dbReference type="EMBL" id="CAG19098.1"/>
    </source>
</evidence>
<protein>
    <submittedName>
        <fullName evidence="1">Uncharacterized protein</fullName>
    </submittedName>
</protein>
<gene>
    <name evidence="1" type="ordered locus">PBPRA0677</name>
</gene>
<organism evidence="1 2">
    <name type="scientific">Photobacterium profundum (strain SS9)</name>
    <dbReference type="NCBI Taxonomy" id="298386"/>
    <lineage>
        <taxon>Bacteria</taxon>
        <taxon>Pseudomonadati</taxon>
        <taxon>Pseudomonadota</taxon>
        <taxon>Gammaproteobacteria</taxon>
        <taxon>Vibrionales</taxon>
        <taxon>Vibrionaceae</taxon>
        <taxon>Photobacterium</taxon>
    </lineage>
</organism>
<sequence>MFFESLVLHVGDIELGKCLLSDEPLDPKWIESPAFTGRALARYTRFSDSYSERVQQIFKDIVTKLPNDWQQVPMVVLLPAFSTDHVHSSSHVFSHYCDVLPALSEHDNLYLYPYGRAAFLLALKRIEALLYKGTFTSVLVIAIDANSRFCCKQAEVDFPKKAFNDVSVVACDSAAIVRVTQASSGLVTHWQSYAAQAEANATGSAVSNIFHQYIQQCGLPIQAMQLPTNNSIPMTNEWVQGMQILAEKLSINLQCFFNGIRIGDVGCTSGLLNVLHTQNMYQQKLVSITEGVFHLDIADGLYRSAAMFGWYEKQSDDALWG</sequence>
<evidence type="ECO:0000313" key="2">
    <source>
        <dbReference type="Proteomes" id="UP000000593"/>
    </source>
</evidence>
<dbReference type="HOGENOM" id="CLU_993755_0_0_6"/>
<dbReference type="STRING" id="298386.PBPRA0677"/>
<keyword evidence="2" id="KW-1185">Reference proteome</keyword>
<dbReference type="EMBL" id="CR378665">
    <property type="protein sequence ID" value="CAG19098.1"/>
    <property type="molecule type" value="Genomic_DNA"/>
</dbReference>
<dbReference type="KEGG" id="ppr:PBPRA0677"/>
<dbReference type="Proteomes" id="UP000000593">
    <property type="component" value="Chromosome 1"/>
</dbReference>
<name>Q6LUC7_PHOPR</name>